<gene>
    <name evidence="2" type="ORF">ACFOEJ_15610</name>
</gene>
<dbReference type="EMBL" id="JBHRUJ010000017">
    <property type="protein sequence ID" value="MFC3212516.1"/>
    <property type="molecule type" value="Genomic_DNA"/>
</dbReference>
<keyword evidence="1" id="KW-0472">Membrane</keyword>
<feature type="transmembrane region" description="Helical" evidence="1">
    <location>
        <begin position="69"/>
        <end position="93"/>
    </location>
</feature>
<protein>
    <submittedName>
        <fullName evidence="2">Uncharacterized protein</fullName>
    </submittedName>
</protein>
<name>A0ABV7KSP7_PLAOK</name>
<feature type="transmembrane region" description="Helical" evidence="1">
    <location>
        <begin position="6"/>
        <end position="28"/>
    </location>
</feature>
<organism evidence="2 3">
    <name type="scientific">Planomicrobium okeanokoites</name>
    <name type="common">Planococcus okeanokoites</name>
    <name type="synonym">Flavobacterium okeanokoites</name>
    <dbReference type="NCBI Taxonomy" id="244"/>
    <lineage>
        <taxon>Bacteria</taxon>
        <taxon>Bacillati</taxon>
        <taxon>Bacillota</taxon>
        <taxon>Bacilli</taxon>
        <taxon>Bacillales</taxon>
        <taxon>Caryophanaceae</taxon>
        <taxon>Planomicrobium</taxon>
    </lineage>
</organism>
<evidence type="ECO:0000313" key="3">
    <source>
        <dbReference type="Proteomes" id="UP001595625"/>
    </source>
</evidence>
<dbReference type="Proteomes" id="UP001595625">
    <property type="component" value="Unassembled WGS sequence"/>
</dbReference>
<evidence type="ECO:0000256" key="1">
    <source>
        <dbReference type="SAM" id="Phobius"/>
    </source>
</evidence>
<proteinExistence type="predicted"/>
<comment type="caution">
    <text evidence="2">The sequence shown here is derived from an EMBL/GenBank/DDBJ whole genome shotgun (WGS) entry which is preliminary data.</text>
</comment>
<feature type="transmembrane region" description="Helical" evidence="1">
    <location>
        <begin position="35"/>
        <end position="57"/>
    </location>
</feature>
<evidence type="ECO:0000313" key="2">
    <source>
        <dbReference type="EMBL" id="MFC3212516.1"/>
    </source>
</evidence>
<keyword evidence="1" id="KW-1133">Transmembrane helix</keyword>
<dbReference type="RefSeq" id="WP_101801083.1">
    <property type="nucleotide sequence ID" value="NZ_CANMQG010000002.1"/>
</dbReference>
<reference evidence="3" key="1">
    <citation type="journal article" date="2019" name="Int. J. Syst. Evol. Microbiol.">
        <title>The Global Catalogue of Microorganisms (GCM) 10K type strain sequencing project: providing services to taxonomists for standard genome sequencing and annotation.</title>
        <authorList>
            <consortium name="The Broad Institute Genomics Platform"/>
            <consortium name="The Broad Institute Genome Sequencing Center for Infectious Disease"/>
            <person name="Wu L."/>
            <person name="Ma J."/>
        </authorList>
    </citation>
    <scope>NUCLEOTIDE SEQUENCE [LARGE SCALE GENOMIC DNA]</scope>
    <source>
        <strain evidence="3">CCM 320</strain>
    </source>
</reference>
<sequence length="103" mass="11911">MDVDTVLNLYIFFLAAAAVLCMVIAWFVTRISENLLIGFVSIFIASLLSLMLIFGWFQSMTMDAAEDNIHWIFSYGLVLLLYPVYLFMNWFILKRARGVRAED</sequence>
<keyword evidence="3" id="KW-1185">Reference proteome</keyword>
<keyword evidence="1" id="KW-0812">Transmembrane</keyword>
<accession>A0ABV7KSP7</accession>